<keyword evidence="2" id="KW-0456">Lyase</keyword>
<organism evidence="5 6">
    <name type="scientific">Ceraceosorus guamensis</name>
    <dbReference type="NCBI Taxonomy" id="1522189"/>
    <lineage>
        <taxon>Eukaryota</taxon>
        <taxon>Fungi</taxon>
        <taxon>Dikarya</taxon>
        <taxon>Basidiomycota</taxon>
        <taxon>Ustilaginomycotina</taxon>
        <taxon>Exobasidiomycetes</taxon>
        <taxon>Ceraceosorales</taxon>
        <taxon>Ceraceosoraceae</taxon>
        <taxon>Ceraceosorus</taxon>
    </lineage>
</organism>
<dbReference type="Proteomes" id="UP000245783">
    <property type="component" value="Unassembled WGS sequence"/>
</dbReference>
<feature type="region of interest" description="Disordered" evidence="4">
    <location>
        <begin position="57"/>
        <end position="114"/>
    </location>
</feature>
<evidence type="ECO:0000256" key="3">
    <source>
        <dbReference type="RuleBase" id="RU003707"/>
    </source>
</evidence>
<dbReference type="Pfam" id="PF00378">
    <property type="entry name" value="ECH_1"/>
    <property type="match status" value="1"/>
</dbReference>
<reference evidence="5 6" key="1">
    <citation type="journal article" date="2018" name="Mol. Biol. Evol.">
        <title>Broad Genomic Sampling Reveals a Smut Pathogenic Ancestry of the Fungal Clade Ustilaginomycotina.</title>
        <authorList>
            <person name="Kijpornyongpan T."/>
            <person name="Mondo S.J."/>
            <person name="Barry K."/>
            <person name="Sandor L."/>
            <person name="Lee J."/>
            <person name="Lipzen A."/>
            <person name="Pangilinan J."/>
            <person name="LaButti K."/>
            <person name="Hainaut M."/>
            <person name="Henrissat B."/>
            <person name="Grigoriev I.V."/>
            <person name="Spatafora J.W."/>
            <person name="Aime M.C."/>
        </authorList>
    </citation>
    <scope>NUCLEOTIDE SEQUENCE [LARGE SCALE GENOMIC DNA]</scope>
    <source>
        <strain evidence="5 6">MCA 4658</strain>
    </source>
</reference>
<evidence type="ECO:0000256" key="1">
    <source>
        <dbReference type="ARBA" id="ARBA00005254"/>
    </source>
</evidence>
<dbReference type="Gene3D" id="1.10.12.10">
    <property type="entry name" value="Lyase 2-enoyl-coa Hydratase, Chain A, domain 2"/>
    <property type="match status" value="1"/>
</dbReference>
<dbReference type="Gene3D" id="3.90.226.10">
    <property type="entry name" value="2-enoyl-CoA Hydratase, Chain A, domain 1"/>
    <property type="match status" value="1"/>
</dbReference>
<evidence type="ECO:0000313" key="5">
    <source>
        <dbReference type="EMBL" id="PWN41062.1"/>
    </source>
</evidence>
<feature type="compositionally biased region" description="Low complexity" evidence="4">
    <location>
        <begin position="78"/>
        <end position="104"/>
    </location>
</feature>
<dbReference type="InParanoid" id="A0A316VU90"/>
<dbReference type="Gene3D" id="3.30.300.220">
    <property type="match status" value="1"/>
</dbReference>
<dbReference type="PANTHER" id="PTHR11941:SF171">
    <property type="entry name" value="SD19268P"/>
    <property type="match status" value="1"/>
</dbReference>
<dbReference type="InterPro" id="IPR018376">
    <property type="entry name" value="Enoyl-CoA_hyd/isom_CS"/>
</dbReference>
<dbReference type="SUPFAM" id="SSF52096">
    <property type="entry name" value="ClpP/crotonase"/>
    <property type="match status" value="2"/>
</dbReference>
<sequence>MTKPILVRHEEPLAGGIHRIVLDRPEARNAISREVLAQLDDRLDEILALASVMPSGWATPPRRASLTPSEAHQDANGSSKVSPPTSSSASRSTSPSSHHTSIGSLKDPASTIRSSQAKEPLRCVIIESSSTNAFCAGADLIERKSMSEQEVVGFLSDLRRIFDKLAAFPVPTIAAIDGPALGGGLELSLACDFRIASPSVDKLGFPEVQLGIIPGAGGTQRAPRLIGLARAKELIYTGRLIDAETAKSWGLIDYLADEGQTAAQRALALAQRMAKSAPLALASAKMAISHGLDFELEDALQWERMCYEKLLPTQDRREALLAFAAKRKPNFVGK</sequence>
<dbReference type="FunFam" id="1.10.12.10:FF:000001">
    <property type="entry name" value="Probable enoyl-CoA hydratase, mitochondrial"/>
    <property type="match status" value="1"/>
</dbReference>
<dbReference type="InterPro" id="IPR001753">
    <property type="entry name" value="Enoyl-CoA_hydra/iso"/>
</dbReference>
<dbReference type="GO" id="GO:0005739">
    <property type="term" value="C:mitochondrion"/>
    <property type="evidence" value="ECO:0007669"/>
    <property type="project" value="TreeGrafter"/>
</dbReference>
<comment type="similarity">
    <text evidence="1 3">Belongs to the enoyl-CoA hydratase/isomerase family.</text>
</comment>
<evidence type="ECO:0000256" key="2">
    <source>
        <dbReference type="ARBA" id="ARBA00023239"/>
    </source>
</evidence>
<dbReference type="RefSeq" id="XP_025368222.1">
    <property type="nucleotide sequence ID" value="XM_025515690.1"/>
</dbReference>
<dbReference type="GeneID" id="37037560"/>
<dbReference type="OrthoDB" id="410701at2759"/>
<dbReference type="PANTHER" id="PTHR11941">
    <property type="entry name" value="ENOYL-COA HYDRATASE-RELATED"/>
    <property type="match status" value="1"/>
</dbReference>
<evidence type="ECO:0000313" key="6">
    <source>
        <dbReference type="Proteomes" id="UP000245783"/>
    </source>
</evidence>
<evidence type="ECO:0000256" key="4">
    <source>
        <dbReference type="SAM" id="MobiDB-lite"/>
    </source>
</evidence>
<dbReference type="InterPro" id="IPR029045">
    <property type="entry name" value="ClpP/crotonase-like_dom_sf"/>
</dbReference>
<gene>
    <name evidence="5" type="ORF">IE81DRAFT_342331</name>
</gene>
<dbReference type="STRING" id="1522189.A0A316VU90"/>
<dbReference type="EMBL" id="KZ819400">
    <property type="protein sequence ID" value="PWN41062.1"/>
    <property type="molecule type" value="Genomic_DNA"/>
</dbReference>
<keyword evidence="6" id="KW-1185">Reference proteome</keyword>
<dbReference type="GO" id="GO:0006635">
    <property type="term" value="P:fatty acid beta-oxidation"/>
    <property type="evidence" value="ECO:0007669"/>
    <property type="project" value="TreeGrafter"/>
</dbReference>
<dbReference type="CDD" id="cd06558">
    <property type="entry name" value="crotonase-like"/>
    <property type="match status" value="1"/>
</dbReference>
<dbReference type="FunFam" id="3.90.226.10:FF:000009">
    <property type="entry name" value="Carnitinyl-CoA dehydratase"/>
    <property type="match status" value="1"/>
</dbReference>
<name>A0A316VU90_9BASI</name>
<dbReference type="AlphaFoldDB" id="A0A316VU90"/>
<dbReference type="GO" id="GO:0016836">
    <property type="term" value="F:hydro-lyase activity"/>
    <property type="evidence" value="ECO:0007669"/>
    <property type="project" value="UniProtKB-ARBA"/>
</dbReference>
<dbReference type="PROSITE" id="PS00166">
    <property type="entry name" value="ENOYL_COA_HYDRATASE"/>
    <property type="match status" value="1"/>
</dbReference>
<protein>
    <submittedName>
        <fullName evidence="5">ClpP/crotonase</fullName>
    </submittedName>
</protein>
<dbReference type="InterPro" id="IPR014748">
    <property type="entry name" value="Enoyl-CoA_hydra_C"/>
</dbReference>
<accession>A0A316VU90</accession>
<proteinExistence type="inferred from homology"/>